<keyword evidence="3" id="KW-1185">Reference proteome</keyword>
<evidence type="ECO:0000259" key="1">
    <source>
        <dbReference type="Pfam" id="PF25019"/>
    </source>
</evidence>
<dbReference type="InterPro" id="IPR056789">
    <property type="entry name" value="LRR_R13L1-DRL21"/>
</dbReference>
<reference evidence="2 3" key="1">
    <citation type="journal article" date="2018" name="Sci. Data">
        <title>The draft genome sequence of cork oak.</title>
        <authorList>
            <person name="Ramos A.M."/>
            <person name="Usie A."/>
            <person name="Barbosa P."/>
            <person name="Barros P.M."/>
            <person name="Capote T."/>
            <person name="Chaves I."/>
            <person name="Simoes F."/>
            <person name="Abreu I."/>
            <person name="Carrasquinho I."/>
            <person name="Faro C."/>
            <person name="Guimaraes J.B."/>
            <person name="Mendonca D."/>
            <person name="Nobrega F."/>
            <person name="Rodrigues L."/>
            <person name="Saibo N.J.M."/>
            <person name="Varela M.C."/>
            <person name="Egas C."/>
            <person name="Matos J."/>
            <person name="Miguel C.M."/>
            <person name="Oliveira M.M."/>
            <person name="Ricardo C.P."/>
            <person name="Goncalves S."/>
        </authorList>
    </citation>
    <scope>NUCLEOTIDE SEQUENCE [LARGE SCALE GENOMIC DNA]</scope>
    <source>
        <strain evidence="3">cv. HL8</strain>
    </source>
</reference>
<evidence type="ECO:0000313" key="2">
    <source>
        <dbReference type="EMBL" id="KAK7841158.1"/>
    </source>
</evidence>
<proteinExistence type="predicted"/>
<dbReference type="Pfam" id="PF25019">
    <property type="entry name" value="LRR_R13L1-DRL21"/>
    <property type="match status" value="1"/>
</dbReference>
<organism evidence="2 3">
    <name type="scientific">Quercus suber</name>
    <name type="common">Cork oak</name>
    <dbReference type="NCBI Taxonomy" id="58331"/>
    <lineage>
        <taxon>Eukaryota</taxon>
        <taxon>Viridiplantae</taxon>
        <taxon>Streptophyta</taxon>
        <taxon>Embryophyta</taxon>
        <taxon>Tracheophyta</taxon>
        <taxon>Spermatophyta</taxon>
        <taxon>Magnoliopsida</taxon>
        <taxon>eudicotyledons</taxon>
        <taxon>Gunneridae</taxon>
        <taxon>Pentapetalae</taxon>
        <taxon>rosids</taxon>
        <taxon>fabids</taxon>
        <taxon>Fagales</taxon>
        <taxon>Fagaceae</taxon>
        <taxon>Quercus</taxon>
    </lineage>
</organism>
<sequence length="136" mass="15402">MHLHGLKLDFGFLSKWVEEEDKRRMKNDVLVLNALEPPPYLEELTISYYMGPTVYPNSCLFLDLLTLALEPDGSDPPCHIPCHTLQEIRRFGLTVAAVGILKTIDDDIPVILEAYTTLKSDGHNETWRLSEYGSLA</sequence>
<gene>
    <name evidence="2" type="ORF">CFP56_015747</name>
</gene>
<accession>A0AAW0KNP3</accession>
<feature type="domain" description="R13L1/DRL21-like LRR repeat region" evidence="1">
    <location>
        <begin position="2"/>
        <end position="65"/>
    </location>
</feature>
<comment type="caution">
    <text evidence="2">The sequence shown here is derived from an EMBL/GenBank/DDBJ whole genome shotgun (WGS) entry which is preliminary data.</text>
</comment>
<dbReference type="EMBL" id="PKMF04000247">
    <property type="protein sequence ID" value="KAK7841158.1"/>
    <property type="molecule type" value="Genomic_DNA"/>
</dbReference>
<name>A0AAW0KNP3_QUESU</name>
<protein>
    <recommendedName>
        <fullName evidence="1">R13L1/DRL21-like LRR repeat region domain-containing protein</fullName>
    </recommendedName>
</protein>
<dbReference type="Proteomes" id="UP000237347">
    <property type="component" value="Unassembled WGS sequence"/>
</dbReference>
<evidence type="ECO:0000313" key="3">
    <source>
        <dbReference type="Proteomes" id="UP000237347"/>
    </source>
</evidence>
<dbReference type="AlphaFoldDB" id="A0AAW0KNP3"/>